<dbReference type="SUPFAM" id="SSF141694">
    <property type="entry name" value="AF2212/PG0164-like"/>
    <property type="match status" value="1"/>
</dbReference>
<evidence type="ECO:0000313" key="1">
    <source>
        <dbReference type="EMBL" id="OPA76885.1"/>
    </source>
</evidence>
<dbReference type="EMBL" id="MSZX01000006">
    <property type="protein sequence ID" value="OPA76885.1"/>
    <property type="molecule type" value="Genomic_DNA"/>
</dbReference>
<proteinExistence type="predicted"/>
<dbReference type="Proteomes" id="UP000190188">
    <property type="component" value="Unassembled WGS sequence"/>
</dbReference>
<evidence type="ECO:0000313" key="2">
    <source>
        <dbReference type="Proteomes" id="UP000190188"/>
    </source>
</evidence>
<evidence type="ECO:0008006" key="3">
    <source>
        <dbReference type="Google" id="ProtNLM"/>
    </source>
</evidence>
<keyword evidence="2" id="KW-1185">Reference proteome</keyword>
<sequence>MLEFNAMLIRPAGVGTWTYLNVPVHVDEVFGTKNQVKVKGTLNDIPFQGTLMPHGDGSHFLVVNKEIRDAARVTTGDTVHCTIEQDFGARAVLAPDDFLQSLMQHESANLFYEELAYSYQKEYVAWIDSAKRPETRTRRIQQAVEKLSRAEKLKS</sequence>
<accession>A0A1T2XAM4</accession>
<dbReference type="InterPro" id="IPR037079">
    <property type="entry name" value="AF2212/PG0164-like_sf"/>
</dbReference>
<dbReference type="Gene3D" id="2.40.30.100">
    <property type="entry name" value="AF2212/PG0164-like"/>
    <property type="match status" value="1"/>
</dbReference>
<name>A0A1T2XAM4_9BACL</name>
<protein>
    <recommendedName>
        <fullName evidence="3">Antitermination protein NusB</fullName>
    </recommendedName>
</protein>
<dbReference type="RefSeq" id="WP_158081720.1">
    <property type="nucleotide sequence ID" value="NZ_MSZX01000006.1"/>
</dbReference>
<dbReference type="Pfam" id="PF08922">
    <property type="entry name" value="DUF1905"/>
    <property type="match status" value="1"/>
</dbReference>
<gene>
    <name evidence="1" type="ORF">BVG16_17195</name>
</gene>
<comment type="caution">
    <text evidence="1">The sequence shown here is derived from an EMBL/GenBank/DDBJ whole genome shotgun (WGS) entry which is preliminary data.</text>
</comment>
<dbReference type="InterPro" id="IPR015018">
    <property type="entry name" value="DUF1905"/>
</dbReference>
<dbReference type="OrthoDB" id="9800461at2"/>
<dbReference type="Pfam" id="PF13376">
    <property type="entry name" value="OmdA"/>
    <property type="match status" value="1"/>
</dbReference>
<organism evidence="1 2">
    <name type="scientific">Paenibacillus selenitireducens</name>
    <dbReference type="NCBI Taxonomy" id="1324314"/>
    <lineage>
        <taxon>Bacteria</taxon>
        <taxon>Bacillati</taxon>
        <taxon>Bacillota</taxon>
        <taxon>Bacilli</taxon>
        <taxon>Bacillales</taxon>
        <taxon>Paenibacillaceae</taxon>
        <taxon>Paenibacillus</taxon>
    </lineage>
</organism>
<dbReference type="AlphaFoldDB" id="A0A1T2XAM4"/>
<dbReference type="STRING" id="1324314.BVG16_17195"/>
<reference evidence="1 2" key="1">
    <citation type="submission" date="2017-01" db="EMBL/GenBank/DDBJ databases">
        <title>Genome analysis of Paenibacillus selenitrireducens ES3-24.</title>
        <authorList>
            <person name="Xu D."/>
            <person name="Yao R."/>
            <person name="Zheng S."/>
        </authorList>
    </citation>
    <scope>NUCLEOTIDE SEQUENCE [LARGE SCALE GENOMIC DNA]</scope>
    <source>
        <strain evidence="1 2">ES3-24</strain>
    </source>
</reference>